<evidence type="ECO:0000313" key="2">
    <source>
        <dbReference type="EMBL" id="KAH7347900.1"/>
    </source>
</evidence>
<feature type="region of interest" description="Disordered" evidence="1">
    <location>
        <begin position="45"/>
        <end position="116"/>
    </location>
</feature>
<proteinExistence type="predicted"/>
<dbReference type="AlphaFoldDB" id="A0A8K0T9D5"/>
<comment type="caution">
    <text evidence="2">The sequence shown here is derived from an EMBL/GenBank/DDBJ whole genome shotgun (WGS) entry which is preliminary data.</text>
</comment>
<keyword evidence="3" id="KW-1185">Reference proteome</keyword>
<feature type="compositionally biased region" description="Basic and acidic residues" evidence="1">
    <location>
        <begin position="75"/>
        <end position="85"/>
    </location>
</feature>
<reference evidence="2" key="1">
    <citation type="journal article" date="2021" name="Nat. Commun.">
        <title>Genetic determinants of endophytism in the Arabidopsis root mycobiome.</title>
        <authorList>
            <person name="Mesny F."/>
            <person name="Miyauchi S."/>
            <person name="Thiergart T."/>
            <person name="Pickel B."/>
            <person name="Atanasova L."/>
            <person name="Karlsson M."/>
            <person name="Huettel B."/>
            <person name="Barry K.W."/>
            <person name="Haridas S."/>
            <person name="Chen C."/>
            <person name="Bauer D."/>
            <person name="Andreopoulos W."/>
            <person name="Pangilinan J."/>
            <person name="LaButti K."/>
            <person name="Riley R."/>
            <person name="Lipzen A."/>
            <person name="Clum A."/>
            <person name="Drula E."/>
            <person name="Henrissat B."/>
            <person name="Kohler A."/>
            <person name="Grigoriev I.V."/>
            <person name="Martin F.M."/>
            <person name="Hacquard S."/>
        </authorList>
    </citation>
    <scope>NUCLEOTIDE SEQUENCE</scope>
    <source>
        <strain evidence="2">MPI-CAGE-AT-0016</strain>
    </source>
</reference>
<organism evidence="2 3">
    <name type="scientific">Plectosphaerella cucumerina</name>
    <dbReference type="NCBI Taxonomy" id="40658"/>
    <lineage>
        <taxon>Eukaryota</taxon>
        <taxon>Fungi</taxon>
        <taxon>Dikarya</taxon>
        <taxon>Ascomycota</taxon>
        <taxon>Pezizomycotina</taxon>
        <taxon>Sordariomycetes</taxon>
        <taxon>Hypocreomycetidae</taxon>
        <taxon>Glomerellales</taxon>
        <taxon>Plectosphaerellaceae</taxon>
        <taxon>Plectosphaerella</taxon>
    </lineage>
</organism>
<evidence type="ECO:0000256" key="1">
    <source>
        <dbReference type="SAM" id="MobiDB-lite"/>
    </source>
</evidence>
<name>A0A8K0T9D5_9PEZI</name>
<protein>
    <submittedName>
        <fullName evidence="2">Uncharacterized protein</fullName>
    </submittedName>
</protein>
<evidence type="ECO:0000313" key="3">
    <source>
        <dbReference type="Proteomes" id="UP000813385"/>
    </source>
</evidence>
<accession>A0A8K0T9D5</accession>
<sequence length="116" mass="12869">MSLPVRCMPCLALLPCQGRIQAESTYRPASTAARPFKTIQATPQFHPHPLAQWPPPARPEHQDTAANADIGWMDPDLKETNEKRSSHARRSPPSQADLSEAQGHVAHHRDVPGREI</sequence>
<dbReference type="Proteomes" id="UP000813385">
    <property type="component" value="Unassembled WGS sequence"/>
</dbReference>
<dbReference type="EMBL" id="JAGPXD010000007">
    <property type="protein sequence ID" value="KAH7347900.1"/>
    <property type="molecule type" value="Genomic_DNA"/>
</dbReference>
<gene>
    <name evidence="2" type="ORF">B0T11DRAFT_303022</name>
</gene>